<keyword evidence="5" id="KW-1185">Reference proteome</keyword>
<evidence type="ECO:0000313" key="4">
    <source>
        <dbReference type="EMBL" id="GHH59543.1"/>
    </source>
</evidence>
<feature type="compositionally biased region" description="Low complexity" evidence="1">
    <location>
        <begin position="1"/>
        <end position="10"/>
    </location>
</feature>
<protein>
    <recommendedName>
        <fullName evidence="3">DUF6286 domain-containing protein</fullName>
    </recommendedName>
</protein>
<evidence type="ECO:0000256" key="1">
    <source>
        <dbReference type="SAM" id="MobiDB-lite"/>
    </source>
</evidence>
<feature type="transmembrane region" description="Helical" evidence="2">
    <location>
        <begin position="52"/>
        <end position="70"/>
    </location>
</feature>
<dbReference type="InterPro" id="IPR046253">
    <property type="entry name" value="DUF6286"/>
</dbReference>
<evidence type="ECO:0000259" key="3">
    <source>
        <dbReference type="Pfam" id="PF19803"/>
    </source>
</evidence>
<dbReference type="Pfam" id="PF19803">
    <property type="entry name" value="DUF6286"/>
    <property type="match status" value="1"/>
</dbReference>
<dbReference type="EMBL" id="BNBO01000001">
    <property type="protein sequence ID" value="GHH59543.1"/>
    <property type="molecule type" value="Genomic_DNA"/>
</dbReference>
<gene>
    <name evidence="4" type="ORF">GCM10018781_02920</name>
</gene>
<feature type="transmembrane region" description="Helical" evidence="2">
    <location>
        <begin position="101"/>
        <end position="121"/>
    </location>
</feature>
<reference evidence="4" key="1">
    <citation type="journal article" date="2014" name="Int. J. Syst. Evol. Microbiol.">
        <title>Complete genome sequence of Corynebacterium casei LMG S-19264T (=DSM 44701T), isolated from a smear-ripened cheese.</title>
        <authorList>
            <consortium name="US DOE Joint Genome Institute (JGI-PGF)"/>
            <person name="Walter F."/>
            <person name="Albersmeier A."/>
            <person name="Kalinowski J."/>
            <person name="Ruckert C."/>
        </authorList>
    </citation>
    <scope>NUCLEOTIDE SEQUENCE</scope>
    <source>
        <strain evidence="4">JCM 4646</strain>
    </source>
</reference>
<keyword evidence="2" id="KW-0472">Membrane</keyword>
<comment type="caution">
    <text evidence="4">The sequence shown here is derived from an EMBL/GenBank/DDBJ whole genome shotgun (WGS) entry which is preliminary data.</text>
</comment>
<feature type="domain" description="DUF6286" evidence="3">
    <location>
        <begin position="111"/>
        <end position="217"/>
    </location>
</feature>
<dbReference type="Proteomes" id="UP000617734">
    <property type="component" value="Unassembled WGS sequence"/>
</dbReference>
<reference evidence="4" key="2">
    <citation type="submission" date="2020-09" db="EMBL/GenBank/DDBJ databases">
        <authorList>
            <person name="Sun Q."/>
            <person name="Ohkuma M."/>
        </authorList>
    </citation>
    <scope>NUCLEOTIDE SEQUENCE</scope>
    <source>
        <strain evidence="4">JCM 4646</strain>
    </source>
</reference>
<name>A0A919KKA7_9ACTN</name>
<dbReference type="RefSeq" id="WP_190208868.1">
    <property type="nucleotide sequence ID" value="NZ_BNBO01000001.1"/>
</dbReference>
<keyword evidence="2" id="KW-1133">Transmembrane helix</keyword>
<dbReference type="GeneID" id="95350837"/>
<feature type="compositionally biased region" description="Pro residues" evidence="1">
    <location>
        <begin position="14"/>
        <end position="31"/>
    </location>
</feature>
<organism evidence="4 5">
    <name type="scientific">Kitasatospora indigofera</name>
    <dbReference type="NCBI Taxonomy" id="67307"/>
    <lineage>
        <taxon>Bacteria</taxon>
        <taxon>Bacillati</taxon>
        <taxon>Actinomycetota</taxon>
        <taxon>Actinomycetes</taxon>
        <taxon>Kitasatosporales</taxon>
        <taxon>Streptomycetaceae</taxon>
        <taxon>Kitasatospora</taxon>
    </lineage>
</organism>
<feature type="region of interest" description="Disordered" evidence="1">
    <location>
        <begin position="1"/>
        <end position="41"/>
    </location>
</feature>
<dbReference type="AlphaFoldDB" id="A0A919KKA7"/>
<evidence type="ECO:0000313" key="5">
    <source>
        <dbReference type="Proteomes" id="UP000617734"/>
    </source>
</evidence>
<accession>A0A919KKA7</accession>
<keyword evidence="2" id="KW-0812">Transmembrane</keyword>
<proteinExistence type="predicted"/>
<sequence>MTHQPPAVSDPDPEPPAPGRPPDDAPPPTSPPGRTIAGPDHAAPRWWSERRLPAAAAALLVLAASAFTLFDVARVRTGHTAAAWRKTLADELATRPIDDPWVITGAAVAAALGLFLLVLALTPGRRHLLPMAATADPDGPRAVLDRDGAARLLRDAALRVPGVSHADIRVRRRRINARAQVTFRDLDTVRTEVTGALTAQLDALALAQVPRLTVRARRHGP</sequence>
<evidence type="ECO:0000256" key="2">
    <source>
        <dbReference type="SAM" id="Phobius"/>
    </source>
</evidence>